<dbReference type="AlphaFoldDB" id="A0A5C4TFY7"/>
<dbReference type="EMBL" id="VDCQ01000003">
    <property type="protein sequence ID" value="TNJ67865.1"/>
    <property type="molecule type" value="Genomic_DNA"/>
</dbReference>
<evidence type="ECO:0000313" key="10">
    <source>
        <dbReference type="EMBL" id="TNJ67865.1"/>
    </source>
</evidence>
<comment type="similarity">
    <text evidence="2">Belongs to the major facilitator superfamily. Nitrate/nitrite porter (TC 2.A.1.8) family.</text>
</comment>
<dbReference type="InterPro" id="IPR036259">
    <property type="entry name" value="MFS_trans_sf"/>
</dbReference>
<accession>A0A5C4TFY7</accession>
<evidence type="ECO:0000256" key="4">
    <source>
        <dbReference type="ARBA" id="ARBA00022692"/>
    </source>
</evidence>
<feature type="transmembrane region" description="Helical" evidence="8">
    <location>
        <begin position="168"/>
        <end position="188"/>
    </location>
</feature>
<feature type="transmembrane region" description="Helical" evidence="8">
    <location>
        <begin position="363"/>
        <end position="385"/>
    </location>
</feature>
<dbReference type="GO" id="GO:0005886">
    <property type="term" value="C:plasma membrane"/>
    <property type="evidence" value="ECO:0007669"/>
    <property type="project" value="UniProtKB-SubCell"/>
</dbReference>
<dbReference type="InterPro" id="IPR020846">
    <property type="entry name" value="MFS_dom"/>
</dbReference>
<feature type="transmembrane region" description="Helical" evidence="8">
    <location>
        <begin position="20"/>
        <end position="39"/>
    </location>
</feature>
<comment type="caution">
    <text evidence="10">The sequence shown here is derived from an EMBL/GenBank/DDBJ whole genome shotgun (WGS) entry which is preliminary data.</text>
</comment>
<evidence type="ECO:0000256" key="3">
    <source>
        <dbReference type="ARBA" id="ARBA00022448"/>
    </source>
</evidence>
<sequence length="417" mass="44473">MDRKSFLNSGHKGSLFSAFLYFDMSFMIWVMLGPLAVLIANDFEMDAAQKANLVALPALGGSILRLVLGYLTDRIGPKKTGVIGMTLTIIPLLVGWKLTDSLADIYFVALMLGIAGASFAAALPLASRWYPPEHQGLALGIAGAGNSGTIFSTLFANRLAQHYGDWHVVFGLAMIPLVLVFLIFLFTAKDSPNQPASKKMADYARVLKQKDTWLFCLFYMVTFGGFSGMANYLTIFFNTEYGLNAVAAADFATICIIAGSLFRPIGGWLSDKVGGIRMLMLLYAVIGLMLAAVSTLPALAVTTVLLFIGMMGMGMGNGAVFQLVPQRFPEEVGIITGIVGAAGGLGGFFLPKILGNLKLSTGSFTPGFLVLSGIALSCIVIMYLAQREWKRSWIGEGGKVGTSAYMDGGLTADAPKA</sequence>
<keyword evidence="3" id="KW-0813">Transport</keyword>
<evidence type="ECO:0000256" key="8">
    <source>
        <dbReference type="SAM" id="Phobius"/>
    </source>
</evidence>
<dbReference type="Gene3D" id="1.20.1250.20">
    <property type="entry name" value="MFS general substrate transporter like domains"/>
    <property type="match status" value="1"/>
</dbReference>
<evidence type="ECO:0000256" key="1">
    <source>
        <dbReference type="ARBA" id="ARBA00004651"/>
    </source>
</evidence>
<dbReference type="PANTHER" id="PTHR23515">
    <property type="entry name" value="HIGH-AFFINITY NITRATE TRANSPORTER 2.3"/>
    <property type="match status" value="1"/>
</dbReference>
<protein>
    <submittedName>
        <fullName evidence="10">NarK/NasA family nitrate transporter</fullName>
    </submittedName>
</protein>
<dbReference type="InterPro" id="IPR011701">
    <property type="entry name" value="MFS"/>
</dbReference>
<dbReference type="GO" id="GO:0015112">
    <property type="term" value="F:nitrate transmembrane transporter activity"/>
    <property type="evidence" value="ECO:0007669"/>
    <property type="project" value="InterPro"/>
</dbReference>
<evidence type="ECO:0000313" key="11">
    <source>
        <dbReference type="Proteomes" id="UP000307943"/>
    </source>
</evidence>
<feature type="transmembrane region" description="Helical" evidence="8">
    <location>
        <begin position="80"/>
        <end position="99"/>
    </location>
</feature>
<dbReference type="RefSeq" id="WP_139600768.1">
    <property type="nucleotide sequence ID" value="NZ_VDCQ01000003.1"/>
</dbReference>
<feature type="transmembrane region" description="Helical" evidence="8">
    <location>
        <begin position="332"/>
        <end position="351"/>
    </location>
</feature>
<evidence type="ECO:0000256" key="5">
    <source>
        <dbReference type="ARBA" id="ARBA00022989"/>
    </source>
</evidence>
<dbReference type="Pfam" id="PF07690">
    <property type="entry name" value="MFS_1"/>
    <property type="match status" value="1"/>
</dbReference>
<evidence type="ECO:0000256" key="6">
    <source>
        <dbReference type="ARBA" id="ARBA00023063"/>
    </source>
</evidence>
<dbReference type="GO" id="GO:0042128">
    <property type="term" value="P:nitrate assimilation"/>
    <property type="evidence" value="ECO:0007669"/>
    <property type="project" value="UniProtKB-KW"/>
</dbReference>
<feature type="domain" description="Major facilitator superfamily (MFS) profile" evidence="9">
    <location>
        <begin position="13"/>
        <end position="390"/>
    </location>
</feature>
<dbReference type="InterPro" id="IPR044772">
    <property type="entry name" value="NO3_transporter"/>
</dbReference>
<keyword evidence="11" id="KW-1185">Reference proteome</keyword>
<dbReference type="SUPFAM" id="SSF103473">
    <property type="entry name" value="MFS general substrate transporter"/>
    <property type="match status" value="1"/>
</dbReference>
<feature type="transmembrane region" description="Helical" evidence="8">
    <location>
        <begin position="51"/>
        <end position="68"/>
    </location>
</feature>
<dbReference type="OrthoDB" id="9773404at2"/>
<reference evidence="10 11" key="1">
    <citation type="submission" date="2019-05" db="EMBL/GenBank/DDBJ databases">
        <title>We sequenced the genome of Paenibacillus hemerocallicola KCTC 33185 for further insight into its adaptation and study the phylogeny of Paenibacillus.</title>
        <authorList>
            <person name="Narsing Rao M.P."/>
        </authorList>
    </citation>
    <scope>NUCLEOTIDE SEQUENCE [LARGE SCALE GENOMIC DNA]</scope>
    <source>
        <strain evidence="10 11">KCTC 33185</strain>
    </source>
</reference>
<comment type="subcellular location">
    <subcellularLocation>
        <location evidence="1">Cell membrane</location>
        <topology evidence="1">Multi-pass membrane protein</topology>
    </subcellularLocation>
</comment>
<feature type="transmembrane region" description="Helical" evidence="8">
    <location>
        <begin position="105"/>
        <end position="125"/>
    </location>
</feature>
<evidence type="ECO:0000256" key="7">
    <source>
        <dbReference type="ARBA" id="ARBA00023136"/>
    </source>
</evidence>
<gene>
    <name evidence="10" type="ORF">FE784_03025</name>
</gene>
<organism evidence="10 11">
    <name type="scientific">Paenibacillus hemerocallicola</name>
    <dbReference type="NCBI Taxonomy" id="1172614"/>
    <lineage>
        <taxon>Bacteria</taxon>
        <taxon>Bacillati</taxon>
        <taxon>Bacillota</taxon>
        <taxon>Bacilli</taxon>
        <taxon>Bacillales</taxon>
        <taxon>Paenibacillaceae</taxon>
        <taxon>Paenibacillus</taxon>
    </lineage>
</organism>
<feature type="transmembrane region" description="Helical" evidence="8">
    <location>
        <begin position="213"/>
        <end position="235"/>
    </location>
</feature>
<dbReference type="PROSITE" id="PS50850">
    <property type="entry name" value="MFS"/>
    <property type="match status" value="1"/>
</dbReference>
<keyword evidence="4 8" id="KW-0812">Transmembrane</keyword>
<evidence type="ECO:0000259" key="9">
    <source>
        <dbReference type="PROSITE" id="PS50850"/>
    </source>
</evidence>
<feature type="transmembrane region" description="Helical" evidence="8">
    <location>
        <begin position="137"/>
        <end position="156"/>
    </location>
</feature>
<proteinExistence type="inferred from homology"/>
<dbReference type="CDD" id="cd17341">
    <property type="entry name" value="MFS_NRT2_like"/>
    <property type="match status" value="1"/>
</dbReference>
<feature type="transmembrane region" description="Helical" evidence="8">
    <location>
        <begin position="241"/>
        <end position="262"/>
    </location>
</feature>
<dbReference type="Proteomes" id="UP000307943">
    <property type="component" value="Unassembled WGS sequence"/>
</dbReference>
<evidence type="ECO:0000256" key="2">
    <source>
        <dbReference type="ARBA" id="ARBA00008432"/>
    </source>
</evidence>
<keyword evidence="5 8" id="KW-1133">Transmembrane helix</keyword>
<keyword evidence="6" id="KW-0534">Nitrate assimilation</keyword>
<keyword evidence="7 8" id="KW-0472">Membrane</keyword>
<name>A0A5C4TFY7_9BACL</name>